<dbReference type="PANTHER" id="PTHR10407:SF15">
    <property type="entry name" value="HUNTINGTIN INTERACTING PROTEIN 1"/>
    <property type="match status" value="1"/>
</dbReference>
<dbReference type="OMA" id="CTELMAC"/>
<dbReference type="GO" id="GO:0080025">
    <property type="term" value="F:phosphatidylinositol-3,5-bisphosphate binding"/>
    <property type="evidence" value="ECO:0007669"/>
    <property type="project" value="TreeGrafter"/>
</dbReference>
<proteinExistence type="predicted"/>
<name>H2YNT1_CIOSA</name>
<comment type="subcellular location">
    <subcellularLocation>
        <location evidence="1">Cytoplasm</location>
    </subcellularLocation>
</comment>
<dbReference type="Ensembl" id="ENSCSAVT00000007079.1">
    <property type="protein sequence ID" value="ENSCSAVP00000006989.1"/>
    <property type="gene ID" value="ENSCSAVG00000004179.1"/>
</dbReference>
<sequence length="230" mass="24968">ARQRDSGVNLEVNERILDSCTDLMNFIRVLITSSKDLQREIVDQGRGASSSTEFYMKNSRWTEGLISAAKAVGWGATMLTDAADMVIQGDGKFEELVVCSHEISASTAQLVAASRVKAGKESGKLKTLQSASRNVNGATARVVASTNAGRRQLDEVSESLEGLATAITLTQIKRKEMDSQVKLLELEQALQQERVKLGSLRKKHYELAGVKDEDDESSTSTVSSVVQLCS</sequence>
<dbReference type="Gene3D" id="1.20.1410.10">
    <property type="entry name" value="I/LWEQ domain"/>
    <property type="match status" value="1"/>
</dbReference>
<feature type="domain" description="I/LWEQ" evidence="4">
    <location>
        <begin position="1"/>
        <end position="208"/>
    </location>
</feature>
<dbReference type="Proteomes" id="UP000007875">
    <property type="component" value="Unassembled WGS sequence"/>
</dbReference>
<dbReference type="PANTHER" id="PTHR10407">
    <property type="entry name" value="HUNTINGTIN INTERACTING PROTEIN 1"/>
    <property type="match status" value="1"/>
</dbReference>
<reference evidence="6" key="1">
    <citation type="submission" date="2003-08" db="EMBL/GenBank/DDBJ databases">
        <authorList>
            <person name="Birren B."/>
            <person name="Nusbaum C."/>
            <person name="Abebe A."/>
            <person name="Abouelleil A."/>
            <person name="Adekoya E."/>
            <person name="Ait-zahra M."/>
            <person name="Allen N."/>
            <person name="Allen T."/>
            <person name="An P."/>
            <person name="Anderson M."/>
            <person name="Anderson S."/>
            <person name="Arachchi H."/>
            <person name="Armbruster J."/>
            <person name="Bachantsang P."/>
            <person name="Baldwin J."/>
            <person name="Barry A."/>
            <person name="Bayul T."/>
            <person name="Blitshsteyn B."/>
            <person name="Bloom T."/>
            <person name="Blye J."/>
            <person name="Boguslavskiy L."/>
            <person name="Borowsky M."/>
            <person name="Boukhgalter B."/>
            <person name="Brunache A."/>
            <person name="Butler J."/>
            <person name="Calixte N."/>
            <person name="Calvo S."/>
            <person name="Camarata J."/>
            <person name="Campo K."/>
            <person name="Chang J."/>
            <person name="Cheshatsang Y."/>
            <person name="Citroen M."/>
            <person name="Collymore A."/>
            <person name="Considine T."/>
            <person name="Cook A."/>
            <person name="Cooke P."/>
            <person name="Corum B."/>
            <person name="Cuomo C."/>
            <person name="David R."/>
            <person name="Dawoe T."/>
            <person name="Degray S."/>
            <person name="Dodge S."/>
            <person name="Dooley K."/>
            <person name="Dorje P."/>
            <person name="Dorjee K."/>
            <person name="Dorris L."/>
            <person name="Duffey N."/>
            <person name="Dupes A."/>
            <person name="Elkins T."/>
            <person name="Engels R."/>
            <person name="Erickson J."/>
            <person name="Farina A."/>
            <person name="Faro S."/>
            <person name="Ferreira P."/>
            <person name="Fischer H."/>
            <person name="Fitzgerald M."/>
            <person name="Foley K."/>
            <person name="Gage D."/>
            <person name="Galagan J."/>
            <person name="Gearin G."/>
            <person name="Gnerre S."/>
            <person name="Gnirke A."/>
            <person name="Goyette A."/>
            <person name="Graham J."/>
            <person name="Grandbois E."/>
            <person name="Gyaltsen K."/>
            <person name="Hafez N."/>
            <person name="Hagopian D."/>
            <person name="Hagos B."/>
            <person name="Hall J."/>
            <person name="Hatcher B."/>
            <person name="Heller A."/>
            <person name="Higgins H."/>
            <person name="Honan T."/>
            <person name="Horn A."/>
            <person name="Houde N."/>
            <person name="Hughes L."/>
            <person name="Hulme W."/>
            <person name="Husby E."/>
            <person name="Iliev I."/>
            <person name="Jaffe D."/>
            <person name="Jones C."/>
            <person name="Kamal M."/>
            <person name="Kamat A."/>
            <person name="Kamvysselis M."/>
            <person name="Karlsson E."/>
            <person name="Kells C."/>
            <person name="Kieu A."/>
            <person name="Kisner P."/>
            <person name="Kodira C."/>
            <person name="Kulbokas E."/>
            <person name="Labutti K."/>
            <person name="Lama D."/>
            <person name="Landers T."/>
            <person name="Leger J."/>
            <person name="Levine S."/>
            <person name="Lewis D."/>
            <person name="Lewis T."/>
            <person name="Lindblad-toh K."/>
            <person name="Liu X."/>
            <person name="Lokyitsang T."/>
            <person name="Lokyitsang Y."/>
            <person name="Lucien O."/>
            <person name="Lui A."/>
            <person name="Ma L.J."/>
            <person name="Mabbitt R."/>
            <person name="Macdonald J."/>
            <person name="Maclean C."/>
            <person name="Major J."/>
            <person name="Manning J."/>
            <person name="Marabella R."/>
            <person name="Maru K."/>
            <person name="Matthews C."/>
            <person name="Mauceli E."/>
            <person name="Mccarthy M."/>
            <person name="Mcdonough S."/>
            <person name="Mcghee T."/>
            <person name="Meldrim J."/>
            <person name="Meneus L."/>
            <person name="Mesirov J."/>
            <person name="Mihalev A."/>
            <person name="Mihova T."/>
            <person name="Mikkelsen T."/>
            <person name="Mlenga V."/>
            <person name="Moru K."/>
            <person name="Mozes J."/>
            <person name="Mulrain L."/>
            <person name="Munson G."/>
            <person name="Naylor J."/>
            <person name="Newes C."/>
            <person name="Nguyen C."/>
            <person name="Nguyen N."/>
            <person name="Nguyen T."/>
            <person name="Nicol R."/>
            <person name="Nielsen C."/>
            <person name="Nizzari M."/>
            <person name="Norbu C."/>
            <person name="Norbu N."/>
            <person name="O'donnell P."/>
            <person name="Okoawo O."/>
            <person name="O'leary S."/>
            <person name="Omotosho B."/>
            <person name="O'neill K."/>
            <person name="Osman S."/>
            <person name="Parker S."/>
            <person name="Perrin D."/>
            <person name="Phunkhang P."/>
            <person name="Piqani B."/>
            <person name="Purcell S."/>
            <person name="Rachupka T."/>
            <person name="Ramasamy U."/>
            <person name="Rameau R."/>
            <person name="Ray V."/>
            <person name="Raymond C."/>
            <person name="Retta R."/>
            <person name="Richardson S."/>
            <person name="Rise C."/>
            <person name="Rodriguez J."/>
            <person name="Rogers J."/>
            <person name="Rogov P."/>
            <person name="Rutman M."/>
            <person name="Schupbach R."/>
            <person name="Seaman C."/>
            <person name="Settipalli S."/>
            <person name="Sharpe T."/>
            <person name="Sheridan J."/>
            <person name="Sherpa N."/>
            <person name="Shi J."/>
            <person name="Smirnov S."/>
            <person name="Smith C."/>
            <person name="Sougnez C."/>
            <person name="Spencer B."/>
            <person name="Stalker J."/>
            <person name="Stange-thomann N."/>
            <person name="Stavropoulos S."/>
            <person name="Stetson K."/>
            <person name="Stone C."/>
            <person name="Stone S."/>
            <person name="Stubbs M."/>
            <person name="Talamas J."/>
            <person name="Tchuinga P."/>
            <person name="Tenzing P."/>
            <person name="Tesfaye S."/>
            <person name="Theodore J."/>
            <person name="Thoulutsang Y."/>
            <person name="Topham K."/>
            <person name="Towey S."/>
            <person name="Tsamla T."/>
            <person name="Tsomo N."/>
            <person name="Vallee D."/>
            <person name="Vassiliev H."/>
            <person name="Venkataraman V."/>
            <person name="Vinson J."/>
            <person name="Vo A."/>
            <person name="Wade C."/>
            <person name="Wang S."/>
            <person name="Wangchuk T."/>
            <person name="Wangdi T."/>
            <person name="Whittaker C."/>
            <person name="Wilkinson J."/>
            <person name="Wu Y."/>
            <person name="Wyman D."/>
            <person name="Yadav S."/>
            <person name="Yang S."/>
            <person name="Yang X."/>
            <person name="Yeager S."/>
            <person name="Yee E."/>
            <person name="Young G."/>
            <person name="Zainoun J."/>
            <person name="Zembeck L."/>
            <person name="Zimmer A."/>
            <person name="Zody M."/>
            <person name="Lander E."/>
        </authorList>
    </citation>
    <scope>NUCLEOTIDE SEQUENCE [LARGE SCALE GENOMIC DNA]</scope>
</reference>
<dbReference type="HOGENOM" id="CLU_081086_0_0_1"/>
<dbReference type="GO" id="GO:0030864">
    <property type="term" value="C:cortical actin cytoskeleton"/>
    <property type="evidence" value="ECO:0007669"/>
    <property type="project" value="TreeGrafter"/>
</dbReference>
<dbReference type="GeneTree" id="ENSGT00940000153594"/>
<dbReference type="PROSITE" id="PS50945">
    <property type="entry name" value="I_LWEQ"/>
    <property type="match status" value="1"/>
</dbReference>
<dbReference type="AlphaFoldDB" id="H2YNT1"/>
<dbReference type="InterPro" id="IPR030224">
    <property type="entry name" value="Sla2_fam"/>
</dbReference>
<dbReference type="GO" id="GO:0032051">
    <property type="term" value="F:clathrin light chain binding"/>
    <property type="evidence" value="ECO:0007669"/>
    <property type="project" value="TreeGrafter"/>
</dbReference>
<evidence type="ECO:0000259" key="4">
    <source>
        <dbReference type="PROSITE" id="PS50945"/>
    </source>
</evidence>
<organism evidence="5 6">
    <name type="scientific">Ciona savignyi</name>
    <name type="common">Pacific transparent sea squirt</name>
    <dbReference type="NCBI Taxonomy" id="51511"/>
    <lineage>
        <taxon>Eukaryota</taxon>
        <taxon>Metazoa</taxon>
        <taxon>Chordata</taxon>
        <taxon>Tunicata</taxon>
        <taxon>Ascidiacea</taxon>
        <taxon>Phlebobranchia</taxon>
        <taxon>Cionidae</taxon>
        <taxon>Ciona</taxon>
    </lineage>
</organism>
<feature type="compositionally biased region" description="Low complexity" evidence="3">
    <location>
        <begin position="218"/>
        <end position="230"/>
    </location>
</feature>
<dbReference type="GO" id="GO:0006897">
    <property type="term" value="P:endocytosis"/>
    <property type="evidence" value="ECO:0007669"/>
    <property type="project" value="InterPro"/>
</dbReference>
<protein>
    <recommendedName>
        <fullName evidence="4">I/LWEQ domain-containing protein</fullName>
    </recommendedName>
</protein>
<accession>H2YNT1</accession>
<dbReference type="Pfam" id="PF01608">
    <property type="entry name" value="I_LWEQ"/>
    <property type="match status" value="1"/>
</dbReference>
<dbReference type="GO" id="GO:0007015">
    <property type="term" value="P:actin filament organization"/>
    <property type="evidence" value="ECO:0007669"/>
    <property type="project" value="TreeGrafter"/>
</dbReference>
<evidence type="ECO:0000313" key="6">
    <source>
        <dbReference type="Proteomes" id="UP000007875"/>
    </source>
</evidence>
<dbReference type="SMART" id="SM00307">
    <property type="entry name" value="ILWEQ"/>
    <property type="match status" value="1"/>
</dbReference>
<dbReference type="GO" id="GO:0035615">
    <property type="term" value="F:clathrin adaptor activity"/>
    <property type="evidence" value="ECO:0007669"/>
    <property type="project" value="TreeGrafter"/>
</dbReference>
<evidence type="ECO:0000256" key="2">
    <source>
        <dbReference type="ARBA" id="ARBA00022490"/>
    </source>
</evidence>
<dbReference type="eggNOG" id="KOG0980">
    <property type="taxonomic scope" value="Eukaryota"/>
</dbReference>
<dbReference type="GO" id="GO:0030136">
    <property type="term" value="C:clathrin-coated vesicle"/>
    <property type="evidence" value="ECO:0007669"/>
    <property type="project" value="TreeGrafter"/>
</dbReference>
<dbReference type="SUPFAM" id="SSF109885">
    <property type="entry name" value="I/LWEQ domain"/>
    <property type="match status" value="1"/>
</dbReference>
<dbReference type="GO" id="GO:0043325">
    <property type="term" value="F:phosphatidylinositol-3,4-bisphosphate binding"/>
    <property type="evidence" value="ECO:0007669"/>
    <property type="project" value="TreeGrafter"/>
</dbReference>
<evidence type="ECO:0000256" key="1">
    <source>
        <dbReference type="ARBA" id="ARBA00004496"/>
    </source>
</evidence>
<dbReference type="GO" id="GO:0051015">
    <property type="term" value="F:actin filament binding"/>
    <property type="evidence" value="ECO:0007669"/>
    <property type="project" value="TreeGrafter"/>
</dbReference>
<evidence type="ECO:0000256" key="3">
    <source>
        <dbReference type="SAM" id="MobiDB-lite"/>
    </source>
</evidence>
<dbReference type="InterPro" id="IPR035964">
    <property type="entry name" value="I/LWEQ_dom_sf"/>
</dbReference>
<reference evidence="5" key="3">
    <citation type="submission" date="2025-09" db="UniProtKB">
        <authorList>
            <consortium name="Ensembl"/>
        </authorList>
    </citation>
    <scope>IDENTIFICATION</scope>
</reference>
<keyword evidence="6" id="KW-1185">Reference proteome</keyword>
<evidence type="ECO:0000313" key="5">
    <source>
        <dbReference type="Ensembl" id="ENSCSAVP00000006989.1"/>
    </source>
</evidence>
<dbReference type="InParanoid" id="H2YNT1"/>
<dbReference type="STRING" id="51511.ENSCSAVP00000006989"/>
<dbReference type="InterPro" id="IPR002558">
    <property type="entry name" value="ILWEQ_dom"/>
</dbReference>
<reference evidence="5" key="2">
    <citation type="submission" date="2025-08" db="UniProtKB">
        <authorList>
            <consortium name="Ensembl"/>
        </authorList>
    </citation>
    <scope>IDENTIFICATION</scope>
</reference>
<dbReference type="GO" id="GO:0048268">
    <property type="term" value="P:clathrin coat assembly"/>
    <property type="evidence" value="ECO:0007669"/>
    <property type="project" value="TreeGrafter"/>
</dbReference>
<keyword evidence="2" id="KW-0963">Cytoplasm</keyword>
<feature type="region of interest" description="Disordered" evidence="3">
    <location>
        <begin position="210"/>
        <end position="230"/>
    </location>
</feature>